<feature type="compositionally biased region" description="Pro residues" evidence="1">
    <location>
        <begin position="818"/>
        <end position="833"/>
    </location>
</feature>
<dbReference type="InterPro" id="IPR052918">
    <property type="entry name" value="Motility_Chemotaxis_Reg"/>
</dbReference>
<proteinExistence type="predicted"/>
<dbReference type="PANTHER" id="PTHR35580">
    <property type="entry name" value="CELL SURFACE GLYCOPROTEIN (S-LAYER PROTEIN)-LIKE PROTEIN"/>
    <property type="match status" value="1"/>
</dbReference>
<feature type="compositionally biased region" description="Low complexity" evidence="1">
    <location>
        <begin position="140"/>
        <end position="172"/>
    </location>
</feature>
<dbReference type="Pfam" id="PF06739">
    <property type="entry name" value="SBBP"/>
    <property type="match status" value="1"/>
</dbReference>
<evidence type="ECO:0000313" key="2">
    <source>
        <dbReference type="EMBL" id="KAK3284230.1"/>
    </source>
</evidence>
<protein>
    <submittedName>
        <fullName evidence="2">Uncharacterized protein</fullName>
    </submittedName>
</protein>
<feature type="compositionally biased region" description="Pro residues" evidence="1">
    <location>
        <begin position="128"/>
        <end position="139"/>
    </location>
</feature>
<dbReference type="AlphaFoldDB" id="A0AAE0GTP1"/>
<gene>
    <name evidence="2" type="ORF">CYMTET_8107</name>
</gene>
<feature type="compositionally biased region" description="Low complexity" evidence="1">
    <location>
        <begin position="834"/>
        <end position="845"/>
    </location>
</feature>
<evidence type="ECO:0000313" key="3">
    <source>
        <dbReference type="Proteomes" id="UP001190700"/>
    </source>
</evidence>
<organism evidence="2 3">
    <name type="scientific">Cymbomonas tetramitiformis</name>
    <dbReference type="NCBI Taxonomy" id="36881"/>
    <lineage>
        <taxon>Eukaryota</taxon>
        <taxon>Viridiplantae</taxon>
        <taxon>Chlorophyta</taxon>
        <taxon>Pyramimonadophyceae</taxon>
        <taxon>Pyramimonadales</taxon>
        <taxon>Pyramimonadaceae</taxon>
        <taxon>Cymbomonas</taxon>
    </lineage>
</organism>
<accession>A0AAE0GTP1</accession>
<comment type="caution">
    <text evidence="2">The sequence shown here is derived from an EMBL/GenBank/DDBJ whole genome shotgun (WGS) entry which is preliminary data.</text>
</comment>
<feature type="region of interest" description="Disordered" evidence="1">
    <location>
        <begin position="816"/>
        <end position="860"/>
    </location>
</feature>
<name>A0AAE0GTP1_9CHLO</name>
<sequence length="1104" mass="115804">MASSRTLSTVLETVNGSVLTEPQKLSKFAGVEVINNFQTAEVTTVTPAAGSGYFWLRYNWYGSNGLCLSFYDCDTVEGNCDHRPSLQPCDANNAKPPAYLKYEGSMLKVCEGGDYRKQMFAQIWVTPPSPPPLTLPPSTSPTRGPTTGSTTGPTTGPTGTPTTGSPTTGSPTLSQEALAAGYLLEPIKYCRDCTRHVSNYAYTPVYDNSCPAYSSLVQETTTHQANWCDRFSSYGNNHRIGNIYPAAPSPLPAGAVLSLTPASIGVVLLFGDAAGLTGHIIGNVTTAATTPVSGRISASNAAKMWQLKVRQRQDLRQLRHDLRRQFIRHISGDSSSNSSSDRNSNFVTDWTSHHFTVPFREPNFASDCSANSFSNSLANFSTDDGNVYLTGVFYTRATFGTGYTATVLSSSGGADVYVAKLSSAGTMLWAIKAGGASTDIGYGIASSVGTSDIFVGGWFQSTTATFGSTVLTGGASGDWDAFLMKVSSLGTVSWVLRSIGPGNEELISVEADPSGNGGAIMTGDFSGTMTFGSGYSAHVLVSKGYMDMYTLKVAATGTVVWAMQGGGSSGDDIGSGVAIETSSGSVFVTGWMESALGTFGATAVANRGSSGSSDVFVLKASSQGTILWTHTFGGTADDNGRRIQVDAYGDVVFGGCFQSTYATFGGASITAHTGTGGDVFVTKVSGSGTVGWTAHAGGSSDDCAYGIVMNATTRNVYVTGFTQSSPATFGDKVLVPYGYQDVFVMKLSALGTTMWAMRAGGSHSSQADQGRDVALDSNGNVYVMGYTSLPTQFGSVSVSGSSNYYHAFAMQIHGKAYAPPPPSPPPPPEPPVPTSTQPTSAFSTTFPPPSPSSSPCSAALATVPFPPPPPVISVTSRISNELDDFEEGPTWTEPYSCTNGNAGNSASGWLYSCSTDLEFVVDAGSPSVSDLVGMRFTNIQVPQGAYVLTADIEFTVDETSYSPGTITFRAEAADNAAQSRYNSAKLSYRTKTSASATWALPAGPPYIGAKESTSNIAAVIQEVVLRPGWYPGNAILIIASDQTARRVYESYDGSVRQHSDTSRAPLLTISYSTFPMTISPTLNPTQAPTMSPTGSPTTTPVCFW</sequence>
<feature type="non-terminal residue" evidence="2">
    <location>
        <position position="1104"/>
    </location>
</feature>
<reference evidence="2 3" key="1">
    <citation type="journal article" date="2015" name="Genome Biol. Evol.">
        <title>Comparative Genomics of a Bacterivorous Green Alga Reveals Evolutionary Causalities and Consequences of Phago-Mixotrophic Mode of Nutrition.</title>
        <authorList>
            <person name="Burns J.A."/>
            <person name="Paasch A."/>
            <person name="Narechania A."/>
            <person name="Kim E."/>
        </authorList>
    </citation>
    <scope>NUCLEOTIDE SEQUENCE [LARGE SCALE GENOMIC DNA]</scope>
    <source>
        <strain evidence="2 3">PLY_AMNH</strain>
    </source>
</reference>
<dbReference type="EMBL" id="LGRX02002413">
    <property type="protein sequence ID" value="KAK3284230.1"/>
    <property type="molecule type" value="Genomic_DNA"/>
</dbReference>
<keyword evidence="3" id="KW-1185">Reference proteome</keyword>
<dbReference type="InterPro" id="IPR010620">
    <property type="entry name" value="SBBP_repeat"/>
</dbReference>
<dbReference type="Proteomes" id="UP001190700">
    <property type="component" value="Unassembled WGS sequence"/>
</dbReference>
<feature type="region of interest" description="Disordered" evidence="1">
    <location>
        <begin position="128"/>
        <end position="172"/>
    </location>
</feature>
<evidence type="ECO:0000256" key="1">
    <source>
        <dbReference type="SAM" id="MobiDB-lite"/>
    </source>
</evidence>
<dbReference type="PANTHER" id="PTHR35580:SF1">
    <property type="entry name" value="PHYTASE-LIKE DOMAIN-CONTAINING PROTEIN"/>
    <property type="match status" value="1"/>
</dbReference>